<evidence type="ECO:0000313" key="1">
    <source>
        <dbReference type="EMBL" id="ACS65935.1"/>
    </source>
</evidence>
<dbReference type="EMBL" id="CP001646">
    <property type="protein sequence ID" value="ACS65935.1"/>
    <property type="molecule type" value="Genomic_DNA"/>
</dbReference>
<proteinExistence type="predicted"/>
<dbReference type="HOGENOM" id="CLU_215725_0_0_4"/>
<dbReference type="AlphaFoldDB" id="C6BQ88"/>
<sequence>MSFGLLLSRLPHVRESQARYDAMLALHPCGPNRITALCRQIARLFNALRAA</sequence>
<reference evidence="1" key="1">
    <citation type="submission" date="2009-06" db="EMBL/GenBank/DDBJ databases">
        <title>Complete sequence plasmid 1 of Ralstonia pickettii 12D.</title>
        <authorList>
            <consortium name="US DOE Joint Genome Institute"/>
            <person name="Lucas S."/>
            <person name="Copeland A."/>
            <person name="Lapidus A."/>
            <person name="Glavina del Rio T."/>
            <person name="Dalin E."/>
            <person name="Tice H."/>
            <person name="Bruce D."/>
            <person name="Goodwin L."/>
            <person name="Pitluck S."/>
            <person name="Sims D."/>
            <person name="Meincke L."/>
            <person name="Brettin T."/>
            <person name="Detter J.C."/>
            <person name="Han C."/>
            <person name="Larimer F."/>
            <person name="Land M."/>
            <person name="Hauser L."/>
            <person name="Kyrpides N."/>
            <person name="Ovchinnikova G."/>
            <person name="Marsh T."/>
            <person name="Richardson P."/>
        </authorList>
    </citation>
    <scope>NUCLEOTIDE SEQUENCE [LARGE SCALE GENOMIC DNA]</scope>
    <source>
        <plasmid evidence="1">12D</plasmid>
        <plasmid evidence="1">pRp12D01</plasmid>
    </source>
</reference>
<keyword evidence="1" id="KW-0614">Plasmid</keyword>
<name>C6BQ88_RALP1</name>
<organism evidence="1">
    <name type="scientific">Ralstonia pickettii (strain 12D)</name>
    <dbReference type="NCBI Taxonomy" id="428406"/>
    <lineage>
        <taxon>Bacteria</taxon>
        <taxon>Pseudomonadati</taxon>
        <taxon>Pseudomonadota</taxon>
        <taxon>Betaproteobacteria</taxon>
        <taxon>Burkholderiales</taxon>
        <taxon>Burkholderiaceae</taxon>
        <taxon>Ralstonia</taxon>
    </lineage>
</organism>
<dbReference type="KEGG" id="rpf:Rpic12D_4697"/>
<accession>C6BQ88</accession>
<gene>
    <name evidence="1" type="ordered locus">Rpic12D_4697</name>
</gene>
<protein>
    <submittedName>
        <fullName evidence="1">Uncharacterized protein</fullName>
    </submittedName>
</protein>
<geneLocation type="plasmid" evidence="1">
    <name>pRp12D01</name>
</geneLocation>